<keyword evidence="5" id="KW-1003">Cell membrane</keyword>
<dbReference type="GO" id="GO:0005886">
    <property type="term" value="C:plasma membrane"/>
    <property type="evidence" value="ECO:0007669"/>
    <property type="project" value="UniProtKB-SubCell"/>
</dbReference>
<keyword evidence="2 5" id="KW-0812">Transmembrane</keyword>
<gene>
    <name evidence="6" type="ORF">AB5L97_07230</name>
</gene>
<evidence type="ECO:0000256" key="2">
    <source>
        <dbReference type="ARBA" id="ARBA00022692"/>
    </source>
</evidence>
<dbReference type="RefSeq" id="WP_369047024.1">
    <property type="nucleotide sequence ID" value="NZ_CP163302.1"/>
</dbReference>
<dbReference type="InterPro" id="IPR002781">
    <property type="entry name" value="TM_pro_TauE-like"/>
</dbReference>
<evidence type="ECO:0000256" key="4">
    <source>
        <dbReference type="ARBA" id="ARBA00023136"/>
    </source>
</evidence>
<feature type="transmembrane region" description="Helical" evidence="5">
    <location>
        <begin position="192"/>
        <end position="212"/>
    </location>
</feature>
<organism evidence="6">
    <name type="scientific">Sinomonas puerhi</name>
    <dbReference type="NCBI Taxonomy" id="3238584"/>
    <lineage>
        <taxon>Bacteria</taxon>
        <taxon>Bacillati</taxon>
        <taxon>Actinomycetota</taxon>
        <taxon>Actinomycetes</taxon>
        <taxon>Micrococcales</taxon>
        <taxon>Micrococcaceae</taxon>
        <taxon>Sinomonas</taxon>
    </lineage>
</organism>
<evidence type="ECO:0000313" key="6">
    <source>
        <dbReference type="EMBL" id="XDP46786.1"/>
    </source>
</evidence>
<dbReference type="EMBL" id="CP163302">
    <property type="protein sequence ID" value="XDP46786.1"/>
    <property type="molecule type" value="Genomic_DNA"/>
</dbReference>
<feature type="transmembrane region" description="Helical" evidence="5">
    <location>
        <begin position="224"/>
        <end position="242"/>
    </location>
</feature>
<evidence type="ECO:0000256" key="5">
    <source>
        <dbReference type="RuleBase" id="RU363041"/>
    </source>
</evidence>
<keyword evidence="3 5" id="KW-1133">Transmembrane helix</keyword>
<feature type="transmembrane region" description="Helical" evidence="5">
    <location>
        <begin position="134"/>
        <end position="152"/>
    </location>
</feature>
<accession>A0AB39L6G3</accession>
<evidence type="ECO:0000256" key="3">
    <source>
        <dbReference type="ARBA" id="ARBA00022989"/>
    </source>
</evidence>
<dbReference type="KEGG" id="spue:AB5L97_07230"/>
<keyword evidence="4 5" id="KW-0472">Membrane</keyword>
<proteinExistence type="inferred from homology"/>
<comment type="similarity">
    <text evidence="5">Belongs to the 4-toluene sulfonate uptake permease (TSUP) (TC 2.A.102) family.</text>
</comment>
<evidence type="ECO:0000256" key="1">
    <source>
        <dbReference type="ARBA" id="ARBA00004141"/>
    </source>
</evidence>
<feature type="transmembrane region" description="Helical" evidence="5">
    <location>
        <begin position="68"/>
        <end position="90"/>
    </location>
</feature>
<dbReference type="Pfam" id="PF01925">
    <property type="entry name" value="TauE"/>
    <property type="match status" value="1"/>
</dbReference>
<name>A0AB39L6G3_9MICC</name>
<feature type="transmembrane region" description="Helical" evidence="5">
    <location>
        <begin position="96"/>
        <end position="113"/>
    </location>
</feature>
<feature type="transmembrane region" description="Helical" evidence="5">
    <location>
        <begin position="31"/>
        <end position="56"/>
    </location>
</feature>
<comment type="subcellular location">
    <subcellularLocation>
        <location evidence="5">Cell membrane</location>
        <topology evidence="5">Multi-pass membrane protein</topology>
    </subcellularLocation>
    <subcellularLocation>
        <location evidence="1">Membrane</location>
        <topology evidence="1">Multi-pass membrane protein</topology>
    </subcellularLocation>
</comment>
<protein>
    <recommendedName>
        <fullName evidence="5">Probable membrane transporter protein</fullName>
    </recommendedName>
</protein>
<dbReference type="AlphaFoldDB" id="A0AB39L6G3"/>
<reference evidence="6" key="1">
    <citation type="submission" date="2024-07" db="EMBL/GenBank/DDBJ databases">
        <authorList>
            <person name="fu j."/>
        </authorList>
    </citation>
    <scope>NUCLEOTIDE SEQUENCE</scope>
    <source>
        <strain evidence="6">P10A9</strain>
    </source>
</reference>
<sequence>MFALVLIAVVAGAVAQRVAGLGFGLVVSPIFVVLLGPLDGVMIINACGAASSALILSRVWRDVEWGRYVGLIVPGLAGIALGAALASHVAAAPLEIGIGLTLIVGLVVSQLVARARRRVDGLGVMVASGFTSGLMNAAAAVGGPAVTAYAVLSRWDQRRFGATLQPYFITTGTTSLLAKAFATGGHWPSLELWQWAAVFGCMVVGIVAGDLMARRVPGESVRRAVILIAYAGALLAIVNGTTRL</sequence>